<evidence type="ECO:0000313" key="9">
    <source>
        <dbReference type="Proteomes" id="UP000324065"/>
    </source>
</evidence>
<proteinExistence type="predicted"/>
<keyword evidence="4 6" id="KW-1133">Transmembrane helix</keyword>
<dbReference type="GO" id="GO:0022904">
    <property type="term" value="P:respiratory electron transport chain"/>
    <property type="evidence" value="ECO:0007669"/>
    <property type="project" value="InterPro"/>
</dbReference>
<feature type="transmembrane region" description="Helical" evidence="6">
    <location>
        <begin position="32"/>
        <end position="51"/>
    </location>
</feature>
<keyword evidence="9" id="KW-1185">Reference proteome</keyword>
<dbReference type="PANTHER" id="PTHR30485:SF2">
    <property type="entry name" value="BLL0597 PROTEIN"/>
    <property type="match status" value="1"/>
</dbReference>
<dbReference type="SUPFAM" id="SSF81342">
    <property type="entry name" value="Transmembrane di-heme cytochromes"/>
    <property type="match status" value="1"/>
</dbReference>
<accession>A0A5M6I6W3</accession>
<dbReference type="Pfam" id="PF01292">
    <property type="entry name" value="Ni_hydr_CYTB"/>
    <property type="match status" value="1"/>
</dbReference>
<evidence type="ECO:0000313" key="8">
    <source>
        <dbReference type="EMBL" id="KAA5603946.1"/>
    </source>
</evidence>
<dbReference type="GO" id="GO:0005886">
    <property type="term" value="C:plasma membrane"/>
    <property type="evidence" value="ECO:0007669"/>
    <property type="project" value="UniProtKB-SubCell"/>
</dbReference>
<comment type="caution">
    <text evidence="8">The sequence shown here is derived from an EMBL/GenBank/DDBJ whole genome shotgun (WGS) entry which is preliminary data.</text>
</comment>
<keyword evidence="2" id="KW-1003">Cell membrane</keyword>
<dbReference type="InterPro" id="IPR011577">
    <property type="entry name" value="Cyt_b561_bac/Ni-Hgenase"/>
</dbReference>
<dbReference type="GO" id="GO:0020037">
    <property type="term" value="F:heme binding"/>
    <property type="evidence" value="ECO:0007669"/>
    <property type="project" value="TreeGrafter"/>
</dbReference>
<evidence type="ECO:0000256" key="5">
    <source>
        <dbReference type="ARBA" id="ARBA00023136"/>
    </source>
</evidence>
<evidence type="ECO:0000256" key="6">
    <source>
        <dbReference type="SAM" id="Phobius"/>
    </source>
</evidence>
<dbReference type="GO" id="GO:0009055">
    <property type="term" value="F:electron transfer activity"/>
    <property type="evidence" value="ECO:0007669"/>
    <property type="project" value="InterPro"/>
</dbReference>
<sequence>MIEVWDPVVRLGHWVLVGGFLTAYLTEGEPEWLHTGAGYAVAATVGLRVVWGFIGPQHARFTDFVRAPRHALAYLSGLASGSAPRFVGHNPAGGLMALALLASLGATAFTGMAMIAQEGEGPLAPFMGPAATASVAIVSPALADDHEWSEHRDGRSGSETGEGWEEAHELFANLTLILMALHLFGVIASSLAHRENLVRAMIDGRKAT</sequence>
<dbReference type="Gene3D" id="1.20.950.20">
    <property type="entry name" value="Transmembrane di-heme cytochromes, Chain C"/>
    <property type="match status" value="1"/>
</dbReference>
<comment type="subcellular location">
    <subcellularLocation>
        <location evidence="1">Cell membrane</location>
        <topology evidence="1">Multi-pass membrane protein</topology>
    </subcellularLocation>
</comment>
<name>A0A5M6I6W3_9PROT</name>
<dbReference type="AlphaFoldDB" id="A0A5M6I6W3"/>
<dbReference type="InterPro" id="IPR051542">
    <property type="entry name" value="Hydrogenase_cytochrome"/>
</dbReference>
<evidence type="ECO:0000256" key="1">
    <source>
        <dbReference type="ARBA" id="ARBA00004651"/>
    </source>
</evidence>
<keyword evidence="3 6" id="KW-0812">Transmembrane</keyword>
<dbReference type="OrthoDB" id="196472at2"/>
<organism evidence="8 9">
    <name type="scientific">Roseospira marina</name>
    <dbReference type="NCBI Taxonomy" id="140057"/>
    <lineage>
        <taxon>Bacteria</taxon>
        <taxon>Pseudomonadati</taxon>
        <taxon>Pseudomonadota</taxon>
        <taxon>Alphaproteobacteria</taxon>
        <taxon>Rhodospirillales</taxon>
        <taxon>Rhodospirillaceae</taxon>
        <taxon>Roseospira</taxon>
    </lineage>
</organism>
<reference evidence="8 9" key="1">
    <citation type="submission" date="2019-09" db="EMBL/GenBank/DDBJ databases">
        <title>Genome sequence of Roseospira marina, one of the more divergent members of the non-sulfur purple photosynthetic bacterial family, the Rhodospirillaceae.</title>
        <authorList>
            <person name="Meyer T."/>
            <person name="Kyndt J."/>
        </authorList>
    </citation>
    <scope>NUCLEOTIDE SEQUENCE [LARGE SCALE GENOMIC DNA]</scope>
    <source>
        <strain evidence="8 9">DSM 15113</strain>
    </source>
</reference>
<evidence type="ECO:0000256" key="4">
    <source>
        <dbReference type="ARBA" id="ARBA00022989"/>
    </source>
</evidence>
<feature type="transmembrane region" description="Helical" evidence="6">
    <location>
        <begin position="94"/>
        <end position="116"/>
    </location>
</feature>
<evidence type="ECO:0000256" key="3">
    <source>
        <dbReference type="ARBA" id="ARBA00022692"/>
    </source>
</evidence>
<gene>
    <name evidence="8" type="ORF">F1188_18465</name>
</gene>
<dbReference type="Proteomes" id="UP000324065">
    <property type="component" value="Unassembled WGS sequence"/>
</dbReference>
<evidence type="ECO:0000259" key="7">
    <source>
        <dbReference type="Pfam" id="PF01292"/>
    </source>
</evidence>
<dbReference type="PANTHER" id="PTHR30485">
    <property type="entry name" value="NI/FE-HYDROGENASE 1 B-TYPE CYTOCHROME SUBUNIT"/>
    <property type="match status" value="1"/>
</dbReference>
<keyword evidence="5 6" id="KW-0472">Membrane</keyword>
<feature type="transmembrane region" description="Helical" evidence="6">
    <location>
        <begin position="170"/>
        <end position="192"/>
    </location>
</feature>
<feature type="domain" description="Cytochrome b561 bacterial/Ni-hydrogenase" evidence="7">
    <location>
        <begin position="4"/>
        <end position="204"/>
    </location>
</feature>
<protein>
    <submittedName>
        <fullName evidence="8">Cytochrome B</fullName>
    </submittedName>
</protein>
<feature type="transmembrane region" description="Helical" evidence="6">
    <location>
        <begin position="7"/>
        <end position="26"/>
    </location>
</feature>
<dbReference type="InterPro" id="IPR016174">
    <property type="entry name" value="Di-haem_cyt_TM"/>
</dbReference>
<dbReference type="EMBL" id="VWPJ01000027">
    <property type="protein sequence ID" value="KAA5603946.1"/>
    <property type="molecule type" value="Genomic_DNA"/>
</dbReference>
<evidence type="ECO:0000256" key="2">
    <source>
        <dbReference type="ARBA" id="ARBA00022475"/>
    </source>
</evidence>